<dbReference type="Gene3D" id="3.10.100.10">
    <property type="entry name" value="Mannose-Binding Protein A, subunit A"/>
    <property type="match status" value="1"/>
</dbReference>
<feature type="domain" description="HYR" evidence="5">
    <location>
        <begin position="540"/>
        <end position="624"/>
    </location>
</feature>
<name>A0ABP8HNE9_9BACT</name>
<dbReference type="SUPFAM" id="SSF49299">
    <property type="entry name" value="PKD domain"/>
    <property type="match status" value="1"/>
</dbReference>
<dbReference type="NCBIfam" id="TIGR04183">
    <property type="entry name" value="Por_Secre_tail"/>
    <property type="match status" value="1"/>
</dbReference>
<dbReference type="Pfam" id="PF17963">
    <property type="entry name" value="Big_9"/>
    <property type="match status" value="1"/>
</dbReference>
<evidence type="ECO:0000256" key="2">
    <source>
        <dbReference type="SAM" id="SignalP"/>
    </source>
</evidence>
<dbReference type="EMBL" id="BAABGY010000016">
    <property type="protein sequence ID" value="GAA4341653.1"/>
    <property type="molecule type" value="Genomic_DNA"/>
</dbReference>
<dbReference type="InterPro" id="IPR003410">
    <property type="entry name" value="HYR_dom"/>
</dbReference>
<evidence type="ECO:0000313" key="7">
    <source>
        <dbReference type="Proteomes" id="UP001501725"/>
    </source>
</evidence>
<dbReference type="Pfam" id="PF02494">
    <property type="entry name" value="HYR"/>
    <property type="match status" value="1"/>
</dbReference>
<dbReference type="InterPro" id="IPR043159">
    <property type="entry name" value="Lectin_gal-bd_sf"/>
</dbReference>
<dbReference type="InterPro" id="IPR026444">
    <property type="entry name" value="Secre_tail"/>
</dbReference>
<dbReference type="InterPro" id="IPR022409">
    <property type="entry name" value="PKD/Chitinase_dom"/>
</dbReference>
<dbReference type="InterPro" id="IPR003886">
    <property type="entry name" value="NIDO_dom"/>
</dbReference>
<dbReference type="InterPro" id="IPR016187">
    <property type="entry name" value="CTDL_fold"/>
</dbReference>
<dbReference type="InterPro" id="IPR016186">
    <property type="entry name" value="C-type_lectin-like/link_sf"/>
</dbReference>
<dbReference type="InterPro" id="IPR000922">
    <property type="entry name" value="Lectin_gal-bd_dom"/>
</dbReference>
<protein>
    <recommendedName>
        <fullName evidence="8">HYR domain-containing protein</fullName>
    </recommendedName>
</protein>
<dbReference type="PANTHER" id="PTHR24273:SF32">
    <property type="entry name" value="HYALIN"/>
    <property type="match status" value="1"/>
</dbReference>
<dbReference type="CDD" id="cd22842">
    <property type="entry name" value="Gal_Rha_Lectin_BGal"/>
    <property type="match status" value="1"/>
</dbReference>
<dbReference type="Pfam" id="PF18962">
    <property type="entry name" value="Por_Secre_tail"/>
    <property type="match status" value="1"/>
</dbReference>
<comment type="caution">
    <text evidence="6">The sequence shown here is derived from an EMBL/GenBank/DDBJ whole genome shotgun (WGS) entry which is preliminary data.</text>
</comment>
<sequence length="1984" mass="201824">MRFFTKKRAYGLLLPLLCCALTASAQQHPQFTDTGNPTEDSARYAQGLAQYAQAKRQTAARMSVATAEAPSKAAPKSLGSATARLASQSCLIPRDASWIQIPVGDDNSSAVIPLGFTFDLYGQSYSNVYINTNGNVTFTGALNTYNASGFPFNTAILAPFWADVETSTCGGVYYKKEATRMIVTWENVGYYSVQCGMRNTFQVVFGTTNDPVIGLGQNVLFNYGDMQWTTGQASGSQNGFGGTAATVGINKGDNVNYVQIGRFNVNGANYDGGGGTNDGINYLDYQCFSFNVSTAGNIPPSFSGFPTGNTVTVNCGETANFTIQSLPPEVNQVVTTEVNTGGVSGISANVTNGAVSTATLTVSGQASNVGTHTVTFTATDNGSPAKSATQTLTVVVLPPPSASITLSGPATFCVGGSVTLSAPAGAAGYLWSNGATTSSIDVSATGTYTVTVTGTGGCSSTSDPVTVTVHPKPVVSIGASGATSFCPGGSVTLTASGADSYSWSTGATSASISTGQTGTYTVTGTTNGCSGTASATVNATDATPPSISCPGNQTLASCATTIPAYGLSALASDNCTPAGALTITQVPAAGTAIAAGSTVTVTLTVKDAAGNQGNSCTFTVTRPNITPVAGNDAASVCSGSSVTIDVLANDTHPQGSSLSVNDFATPSVGTLVKTADNKLLYTAPAGYSGPVTFTYTTKASDATIGFSGNGHYYEWVPSSGITWTNARAQASNRTYNGLKGYLVTITSAAEMTFVRTKLQGSGWMGASDLAFEGQWRWVTGPEGLENNGAGRHFSNQSKTGNCSANWAPGINGNYANWATAGEPNDCGANVGQFNPMNVNRGGEHYAHFYGDGIWNDFPNSVGGNIAGYVVEYGGLEGCIPELTASATVTVTVKALPTTSVSASSLDICPGTSSTLTASGADTYVWNTGATGATLVVTAPGTYTVTGTSNGCTGAPASVQIKQNTAPAISGVNPYLQAFTAANSCTAVVNYPVAASGIPAPGVSYSFTGATSGSGNGTGSGRTFNKGVTHVVVTATNGCATATASFDVTVVDNVKPVASCKSATVYLDGNGKASVTAAQLNNNSSDNCSPVSLSVVKSGIICGIAAENGTITLQAPAGTVIDRIDFASYGTPTGSCGNFVQGWCHAGNSKAVVEGLALNQNSFSVQASNLVFGDPCFGTVKRLVIQAHYTGVSTSSDFDCSNLGDNAVTLVVTDADGNVSTCTSTVTVLDAIAPVPQLASLPVVTGQCSATATAPLATDNCAGTVVATTADPVTYTQQGTYTITWTYSDGNGNSTTQQQTVTIADTEQPVLTDVPASTTVSCDAVPAAAQPGATDNCDAAPAVTLAETSTQDAAPNAAGHYNYTITRTWTATDHVGNTSSATQTITVQDITAPVVTCPGDKTLNCQDDASTTANGVATATDNCAPVSITHSDVSTQSADVNSPAHYNYTISRTWTATDVSGNATTCVQTITVQDVTAPVMTCPASVTLSCEADNSTAANGVATATDNCAPVAIAYSDVSTQVADVNSAAHYNYVITRTWKAADVSGNATTCIQTLTVQDVTAPVITTAAGSMDRTEECSDNKAIADALALVPAASDNCAPVTLHLVSDVKTAACGATYTRVRTWNFTDVSGNTSAVFTQTLTVVDRTAPVVTYNVNAVEHCYDTTSTHYTVAAIVATDNCTAVTYSYAVSGPGGFTRTGTGPDASGTFAVGMNTISWTMKDACGNTTTAVTTVRLNAPILGTFNSFTVLQQGALANTIYLGYTPASTAAIKVTATGGTAPYTYSWVKSSGSASFTPSGDGSTIQVTAAAAGTVTFSVTVTDSKGCKAVFTKTIRVIDVRCGNKNDKVLVCHATGSASNPYVQICVAPSAVPAQLGNGSYLGTCTGTPATTRSEPKAPKAVAAIEASVVAFPNPSRGLVSLRISGLSGKLTVEVWNAQGAVVTRRETTATPLTGMTLDLQTVAGGLYTIRITDGKQVLSTRVTIAR</sequence>
<evidence type="ECO:0000259" key="3">
    <source>
        <dbReference type="PROSITE" id="PS50041"/>
    </source>
</evidence>
<keyword evidence="2" id="KW-0732">Signal</keyword>
<evidence type="ECO:0000256" key="1">
    <source>
        <dbReference type="ARBA" id="ARBA00022737"/>
    </source>
</evidence>
<dbReference type="Pfam" id="PF06119">
    <property type="entry name" value="NIDO"/>
    <property type="match status" value="2"/>
</dbReference>
<dbReference type="PROSITE" id="PS50825">
    <property type="entry name" value="HYR"/>
    <property type="match status" value="1"/>
</dbReference>
<dbReference type="RefSeq" id="WP_345257712.1">
    <property type="nucleotide sequence ID" value="NZ_BAABGY010000016.1"/>
</dbReference>
<reference evidence="7" key="1">
    <citation type="journal article" date="2019" name="Int. J. Syst. Evol. Microbiol.">
        <title>The Global Catalogue of Microorganisms (GCM) 10K type strain sequencing project: providing services to taxonomists for standard genome sequencing and annotation.</title>
        <authorList>
            <consortium name="The Broad Institute Genomics Platform"/>
            <consortium name="The Broad Institute Genome Sequencing Center for Infectious Disease"/>
            <person name="Wu L."/>
            <person name="Ma J."/>
        </authorList>
    </citation>
    <scope>NUCLEOTIDE SEQUENCE [LARGE SCALE GENOMIC DNA]</scope>
    <source>
        <strain evidence="7">JCM 17919</strain>
    </source>
</reference>
<dbReference type="CDD" id="cd11304">
    <property type="entry name" value="Cadherin_repeat"/>
    <property type="match status" value="1"/>
</dbReference>
<feature type="chain" id="PRO_5047441044" description="HYR domain-containing protein" evidence="2">
    <location>
        <begin position="26"/>
        <end position="1984"/>
    </location>
</feature>
<keyword evidence="1" id="KW-0677">Repeat</keyword>
<dbReference type="Gene3D" id="2.60.120.740">
    <property type="match status" value="1"/>
</dbReference>
<dbReference type="InterPro" id="IPR013783">
    <property type="entry name" value="Ig-like_fold"/>
</dbReference>
<accession>A0ABP8HNE9</accession>
<evidence type="ECO:0000313" key="6">
    <source>
        <dbReference type="EMBL" id="GAA4341653.1"/>
    </source>
</evidence>
<proteinExistence type="predicted"/>
<dbReference type="SUPFAM" id="SSF56436">
    <property type="entry name" value="C-type lectin-like"/>
    <property type="match status" value="1"/>
</dbReference>
<dbReference type="InterPro" id="IPR001304">
    <property type="entry name" value="C-type_lectin-like"/>
</dbReference>
<organism evidence="6 7">
    <name type="scientific">Flaviaesturariibacter amylovorans</name>
    <dbReference type="NCBI Taxonomy" id="1084520"/>
    <lineage>
        <taxon>Bacteria</taxon>
        <taxon>Pseudomonadati</taxon>
        <taxon>Bacteroidota</taxon>
        <taxon>Chitinophagia</taxon>
        <taxon>Chitinophagales</taxon>
        <taxon>Chitinophagaceae</taxon>
        <taxon>Flaviaestuariibacter</taxon>
    </lineage>
</organism>
<keyword evidence="7" id="KW-1185">Reference proteome</keyword>
<dbReference type="Proteomes" id="UP001501725">
    <property type="component" value="Unassembled WGS sequence"/>
</dbReference>
<dbReference type="InterPro" id="IPR035986">
    <property type="entry name" value="PKD_dom_sf"/>
</dbReference>
<feature type="domain" description="SUEL-type lectin" evidence="4">
    <location>
        <begin position="1104"/>
        <end position="1189"/>
    </location>
</feature>
<feature type="signal peptide" evidence="2">
    <location>
        <begin position="1"/>
        <end position="25"/>
    </location>
</feature>
<dbReference type="Gene3D" id="2.60.40.10">
    <property type="entry name" value="Immunoglobulins"/>
    <property type="match status" value="3"/>
</dbReference>
<dbReference type="PANTHER" id="PTHR24273">
    <property type="entry name" value="FI04643P-RELATED"/>
    <property type="match status" value="1"/>
</dbReference>
<evidence type="ECO:0000259" key="5">
    <source>
        <dbReference type="PROSITE" id="PS50825"/>
    </source>
</evidence>
<evidence type="ECO:0000259" key="4">
    <source>
        <dbReference type="PROSITE" id="PS50228"/>
    </source>
</evidence>
<dbReference type="SMART" id="SM00089">
    <property type="entry name" value="PKD"/>
    <property type="match status" value="3"/>
</dbReference>
<dbReference type="PROSITE" id="PS50041">
    <property type="entry name" value="C_TYPE_LECTIN_2"/>
    <property type="match status" value="1"/>
</dbReference>
<dbReference type="Pfam" id="PF02140">
    <property type="entry name" value="SUEL_Lectin"/>
    <property type="match status" value="1"/>
</dbReference>
<gene>
    <name evidence="6" type="ORF">GCM10023184_40280</name>
</gene>
<evidence type="ECO:0008006" key="8">
    <source>
        <dbReference type="Google" id="ProtNLM"/>
    </source>
</evidence>
<feature type="domain" description="C-type lectin" evidence="3">
    <location>
        <begin position="708"/>
        <end position="856"/>
    </location>
</feature>
<dbReference type="PROSITE" id="PS50228">
    <property type="entry name" value="SUEL_LECTIN"/>
    <property type="match status" value="1"/>
</dbReference>